<evidence type="ECO:0000313" key="4">
    <source>
        <dbReference type="Proteomes" id="UP000730591"/>
    </source>
</evidence>
<reference evidence="3 4" key="1">
    <citation type="submission" date="2020-03" db="EMBL/GenBank/DDBJ databases">
        <title>WGS of actinomycetes isolated from Thailand.</title>
        <authorList>
            <person name="Thawai C."/>
        </authorList>
    </citation>
    <scope>NUCLEOTIDE SEQUENCE [LARGE SCALE GENOMIC DNA]</scope>
    <source>
        <strain evidence="3 4">SBST2-5</strain>
    </source>
</reference>
<dbReference type="RefSeq" id="WP_167996367.1">
    <property type="nucleotide sequence ID" value="NZ_JAATEM010000017.1"/>
</dbReference>
<gene>
    <name evidence="3" type="ORF">HCJ93_15895</name>
</gene>
<protein>
    <submittedName>
        <fullName evidence="3">BtrH N-terminal domain-containing protein</fullName>
    </submittedName>
</protein>
<feature type="domain" description="DUF4872" evidence="2">
    <location>
        <begin position="155"/>
        <end position="334"/>
    </location>
</feature>
<dbReference type="Pfam" id="PF14399">
    <property type="entry name" value="BtrH_N"/>
    <property type="match status" value="1"/>
</dbReference>
<accession>A0ABX1A904</accession>
<proteinExistence type="predicted"/>
<keyword evidence="4" id="KW-1185">Reference proteome</keyword>
<dbReference type="Pfam" id="PF16169">
    <property type="entry name" value="DUF4872"/>
    <property type="match status" value="1"/>
</dbReference>
<feature type="domain" description="Butirosin biosynthesis protein H N-terminal" evidence="1">
    <location>
        <begin position="13"/>
        <end position="143"/>
    </location>
</feature>
<sequence length="346" mass="37766">MRLATFQPRPGVHCETSTLRNMLHHAGADISEPMLFGLGRGIDVQYWDGPEPGRTAPMLTGRIGPAELSRNACAALGAELRESRAPDGEAARAEAVKLLEAGHVVGVSVDIFHLDYFSSRSHFSAHCIAVYGLDGSLAHVVDTGQQGGAQTLPEESLRRARASDEGFLPSPHWQMYVERLPDRLLADTDAVLREQIWSAVRDTAGRMSRDHGPRRGLGALRTLAAEIAEWGETLADARESVPGVGRFWRFAGTGGANFRTLYRDFLHEARQRTGDAALDPLVEGFGEVRRRWEEATDLLMGYPGNDERGRRVLGTVAGLLAETAEAEQGLYERLFAVAAERAGEAE</sequence>
<evidence type="ECO:0000313" key="3">
    <source>
        <dbReference type="EMBL" id="NJP51512.1"/>
    </source>
</evidence>
<evidence type="ECO:0000259" key="2">
    <source>
        <dbReference type="Pfam" id="PF16169"/>
    </source>
</evidence>
<dbReference type="Proteomes" id="UP000730591">
    <property type="component" value="Unassembled WGS sequence"/>
</dbReference>
<comment type="caution">
    <text evidence="3">The sequence shown here is derived from an EMBL/GenBank/DDBJ whole genome shotgun (WGS) entry which is preliminary data.</text>
</comment>
<dbReference type="InterPro" id="IPR026935">
    <property type="entry name" value="BtrH_N"/>
</dbReference>
<evidence type="ECO:0000259" key="1">
    <source>
        <dbReference type="Pfam" id="PF14399"/>
    </source>
</evidence>
<organism evidence="3 4">
    <name type="scientific">Streptomyces composti</name>
    <dbReference type="NCBI Taxonomy" id="2720025"/>
    <lineage>
        <taxon>Bacteria</taxon>
        <taxon>Bacillati</taxon>
        <taxon>Actinomycetota</taxon>
        <taxon>Actinomycetes</taxon>
        <taxon>Kitasatosporales</taxon>
        <taxon>Streptomycetaceae</taxon>
        <taxon>Streptomyces</taxon>
    </lineage>
</organism>
<dbReference type="InterPro" id="IPR032369">
    <property type="entry name" value="DUF4872"/>
</dbReference>
<name>A0ABX1A904_9ACTN</name>
<dbReference type="EMBL" id="JAATEM010000017">
    <property type="protein sequence ID" value="NJP51512.1"/>
    <property type="molecule type" value="Genomic_DNA"/>
</dbReference>